<dbReference type="AlphaFoldDB" id="A0A0H4QKF4"/>
<keyword evidence="2 6" id="KW-1003">Cell membrane</keyword>
<keyword evidence="6" id="KW-0813">Transport</keyword>
<feature type="transmembrane region" description="Helical" evidence="6">
    <location>
        <begin position="287"/>
        <end position="308"/>
    </location>
</feature>
<feature type="transmembrane region" description="Helical" evidence="6">
    <location>
        <begin position="198"/>
        <end position="221"/>
    </location>
</feature>
<organism evidence="8 9">
    <name type="scientific">Companilactobacillus ginsenosidimutans</name>
    <dbReference type="NCBI Taxonomy" id="1007676"/>
    <lineage>
        <taxon>Bacteria</taxon>
        <taxon>Bacillati</taxon>
        <taxon>Bacillota</taxon>
        <taxon>Bacilli</taxon>
        <taxon>Lactobacillales</taxon>
        <taxon>Lactobacillaceae</taxon>
        <taxon>Companilactobacillus</taxon>
    </lineage>
</organism>
<evidence type="ECO:0000256" key="2">
    <source>
        <dbReference type="ARBA" id="ARBA00022475"/>
    </source>
</evidence>
<dbReference type="KEGG" id="lgn:ABM34_08425"/>
<keyword evidence="4 6" id="KW-1133">Transmembrane helix</keyword>
<feature type="transmembrane region" description="Helical" evidence="6">
    <location>
        <begin position="104"/>
        <end position="128"/>
    </location>
</feature>
<feature type="domain" description="ABC3 transporter permease C-terminal" evidence="7">
    <location>
        <begin position="60"/>
        <end position="170"/>
    </location>
</feature>
<protein>
    <submittedName>
        <fullName evidence="8">Peptide ABC transporter permease/transmembrane protein</fullName>
    </submittedName>
</protein>
<keyword evidence="5 6" id="KW-0472">Membrane</keyword>
<dbReference type="Pfam" id="PF02687">
    <property type="entry name" value="FtsX"/>
    <property type="match status" value="1"/>
</dbReference>
<feature type="transmembrane region" description="Helical" evidence="6">
    <location>
        <begin position="479"/>
        <end position="501"/>
    </location>
</feature>
<feature type="transmembrane region" description="Helical" evidence="6">
    <location>
        <begin position="148"/>
        <end position="169"/>
    </location>
</feature>
<feature type="transmembrane region" description="Helical" evidence="6">
    <location>
        <begin position="20"/>
        <end position="39"/>
    </location>
</feature>
<evidence type="ECO:0000256" key="1">
    <source>
        <dbReference type="ARBA" id="ARBA00004651"/>
    </source>
</evidence>
<keyword evidence="9" id="KW-1185">Reference proteome</keyword>
<dbReference type="PANTHER" id="PTHR46795:SF3">
    <property type="entry name" value="ABC TRANSPORTER PERMEASE"/>
    <property type="match status" value="1"/>
</dbReference>
<evidence type="ECO:0000256" key="6">
    <source>
        <dbReference type="PIRNR" id="PIRNR018968"/>
    </source>
</evidence>
<dbReference type="InterPro" id="IPR052536">
    <property type="entry name" value="ABC-4_Integral_Memb_Prot"/>
</dbReference>
<dbReference type="PIRSF" id="PIRSF018968">
    <property type="entry name" value="ABC_permease_BceB"/>
    <property type="match status" value="1"/>
</dbReference>
<reference evidence="9" key="1">
    <citation type="submission" date="2015-07" db="EMBL/GenBank/DDBJ databases">
        <title>Lactobacillus ginsenosidimutans/EMML 3141/ whole genome sequencing.</title>
        <authorList>
            <person name="Kim M.K."/>
            <person name="Im W.-T."/>
            <person name="Srinivasan S."/>
            <person name="Lee J.-J."/>
        </authorList>
    </citation>
    <scope>NUCLEOTIDE SEQUENCE [LARGE SCALE GENOMIC DNA]</scope>
    <source>
        <strain evidence="9">EMML 3041</strain>
    </source>
</reference>
<dbReference type="InterPro" id="IPR027022">
    <property type="entry name" value="ABC_permease_BceB-typ"/>
</dbReference>
<dbReference type="InterPro" id="IPR003838">
    <property type="entry name" value="ABC3_permease_C"/>
</dbReference>
<dbReference type="STRING" id="1007676.ABM34_08425"/>
<dbReference type="RefSeq" id="WP_048704957.1">
    <property type="nucleotide sequence ID" value="NZ_CP012034.1"/>
</dbReference>
<dbReference type="GO" id="GO:0005886">
    <property type="term" value="C:plasma membrane"/>
    <property type="evidence" value="ECO:0007669"/>
    <property type="project" value="UniProtKB-SubCell"/>
</dbReference>
<evidence type="ECO:0000256" key="4">
    <source>
        <dbReference type="ARBA" id="ARBA00022989"/>
    </source>
</evidence>
<feature type="transmembrane region" description="Helical" evidence="6">
    <location>
        <begin position="51"/>
        <end position="74"/>
    </location>
</feature>
<feature type="transmembrane region" description="Helical" evidence="6">
    <location>
        <begin position="227"/>
        <end position="258"/>
    </location>
</feature>
<dbReference type="GO" id="GO:0055085">
    <property type="term" value="P:transmembrane transport"/>
    <property type="evidence" value="ECO:0007669"/>
    <property type="project" value="UniProtKB-UniRule"/>
</dbReference>
<keyword evidence="3 6" id="KW-0812">Transmembrane</keyword>
<dbReference type="OrthoDB" id="1705903at2"/>
<evidence type="ECO:0000313" key="8">
    <source>
        <dbReference type="EMBL" id="AKP67551.1"/>
    </source>
</evidence>
<proteinExistence type="inferred from homology"/>
<comment type="similarity">
    <text evidence="6">Belongs to the ABC-4 integral membrane protein family.</text>
</comment>
<evidence type="ECO:0000313" key="9">
    <source>
        <dbReference type="Proteomes" id="UP000036106"/>
    </source>
</evidence>
<evidence type="ECO:0000256" key="3">
    <source>
        <dbReference type="ARBA" id="ARBA00022692"/>
    </source>
</evidence>
<gene>
    <name evidence="8" type="ORF">ABM34_08425</name>
</gene>
<comment type="subcellular location">
    <subcellularLocation>
        <location evidence="1 6">Cell membrane</location>
        <topology evidence="1 6">Multi-pass membrane protein</topology>
    </subcellularLocation>
</comment>
<dbReference type="PANTHER" id="PTHR46795">
    <property type="entry name" value="ABC TRANSPORTER PERMEASE-RELATED-RELATED"/>
    <property type="match status" value="1"/>
</dbReference>
<name>A0A0H4QKF4_9LACO</name>
<evidence type="ECO:0000256" key="5">
    <source>
        <dbReference type="ARBA" id="ARBA00023136"/>
    </source>
</evidence>
<feature type="transmembrane region" description="Helical" evidence="6">
    <location>
        <begin position="567"/>
        <end position="587"/>
    </location>
</feature>
<dbReference type="EMBL" id="CP012034">
    <property type="protein sequence ID" value="AKP67551.1"/>
    <property type="molecule type" value="Genomic_DNA"/>
</dbReference>
<dbReference type="Proteomes" id="UP000036106">
    <property type="component" value="Chromosome"/>
</dbReference>
<accession>A0A0H4QKF4</accession>
<feature type="transmembrane region" description="Helical" evidence="6">
    <location>
        <begin position="532"/>
        <end position="555"/>
    </location>
</feature>
<dbReference type="PATRIC" id="fig|1007676.4.peg.1701"/>
<evidence type="ECO:0000259" key="7">
    <source>
        <dbReference type="Pfam" id="PF02687"/>
    </source>
</evidence>
<sequence length="593" mass="66073">MLNKLALGGIRHRLRDYSVLFSGLMIAAAIFYMFMTLAMNKQFLNSNSPAAATVFIFGVGAVLLAIITVVYINYANKFLLSMRQKEYGMFMMLGAKSSKISKMIFVETFAIGAIASAIGILIGILATGFVGDILVKNMGMQISHFNSFYMPALLVTIAFFALIFIISAIRNSITLRMTKVLTLLQKDSQPTKIKRNTVWTAAQSVIGIILLAVGYFSMIYMGKNPGFIMIGVVVALITIVLGTYFIINSLTTTIINALKRKKSFSQKGLNNFTLSQLNFRIGDYTRILSVVSIMFALALGAITVGLGFRGQIDTTVNGQHWYDTSIINIGDKENAQLDKINDKSIYEYDYKNAKDGIYVKQSAFNDQPLKIKVFNGNVMDSKTETTSNVEKASFDLQSLSATGEDQAPVKAVSNEKFDQISAKTNKVTFVKTDSFKKNFAEMKAISKIQQKRFPKLVQMQTDKYSAYTVINGFYSGLEFMGFFLGIAFLAMLASCLMFKILSGAAGDVKRYNMLYKIGTRQRTLRKSINKEIAVLFAVPGVIGIVHVLVGVQMFKGLLPHPYVGIEIPFAIFLVLYFLYYFVTRYLYKKIVLK</sequence>